<evidence type="ECO:0000256" key="1">
    <source>
        <dbReference type="SAM" id="MobiDB-lite"/>
    </source>
</evidence>
<keyword evidence="2" id="KW-0812">Transmembrane</keyword>
<dbReference type="AlphaFoldDB" id="A0A812IAU3"/>
<organism evidence="3 4">
    <name type="scientific">Symbiodinium natans</name>
    <dbReference type="NCBI Taxonomy" id="878477"/>
    <lineage>
        <taxon>Eukaryota</taxon>
        <taxon>Sar</taxon>
        <taxon>Alveolata</taxon>
        <taxon>Dinophyceae</taxon>
        <taxon>Suessiales</taxon>
        <taxon>Symbiodiniaceae</taxon>
        <taxon>Symbiodinium</taxon>
    </lineage>
</organism>
<gene>
    <name evidence="3" type="ORF">SNAT2548_LOCUS3124</name>
</gene>
<feature type="transmembrane region" description="Helical" evidence="2">
    <location>
        <begin position="135"/>
        <end position="156"/>
    </location>
</feature>
<protein>
    <submittedName>
        <fullName evidence="3">Uncharacterized protein</fullName>
    </submittedName>
</protein>
<evidence type="ECO:0000313" key="3">
    <source>
        <dbReference type="EMBL" id="CAE7024830.1"/>
    </source>
</evidence>
<feature type="transmembrane region" description="Helical" evidence="2">
    <location>
        <begin position="96"/>
        <end position="114"/>
    </location>
</feature>
<evidence type="ECO:0000256" key="2">
    <source>
        <dbReference type="SAM" id="Phobius"/>
    </source>
</evidence>
<feature type="region of interest" description="Disordered" evidence="1">
    <location>
        <begin position="230"/>
        <end position="298"/>
    </location>
</feature>
<name>A0A812IAU3_9DINO</name>
<comment type="caution">
    <text evidence="3">The sequence shown here is derived from an EMBL/GenBank/DDBJ whole genome shotgun (WGS) entry which is preliminary data.</text>
</comment>
<dbReference type="EMBL" id="CAJNDS010000191">
    <property type="protein sequence ID" value="CAE7024830.1"/>
    <property type="molecule type" value="Genomic_DNA"/>
</dbReference>
<keyword evidence="2" id="KW-0472">Membrane</keyword>
<proteinExistence type="predicted"/>
<keyword evidence="4" id="KW-1185">Reference proteome</keyword>
<dbReference type="Proteomes" id="UP000604046">
    <property type="component" value="Unassembled WGS sequence"/>
</dbReference>
<reference evidence="3" key="1">
    <citation type="submission" date="2021-02" db="EMBL/GenBank/DDBJ databases">
        <authorList>
            <person name="Dougan E. K."/>
            <person name="Rhodes N."/>
            <person name="Thang M."/>
            <person name="Chan C."/>
        </authorList>
    </citation>
    <scope>NUCLEOTIDE SEQUENCE</scope>
</reference>
<sequence>MGLWSIYVPPAACLSWEAMIRARMESLMGVYRSKSDKCRDMEADIFIGLEALLVESAKYRIYKAIPWNADNCIADLSSLGAGEYCNICRDASRGCAAMAFISIGCSLFNIWTDVQRMRARNDHNCIKAVAIVSNIVGALQLLLAVSIFQLLCVAEFPREDTNRTYRLALAMGKGGALIASACCINVFNIVMHWCIPVPAARWKRGVEPWKDPGTGLWPPLDTAVKDFDGPLPQASSSAKQGWMDGADDDDPVRVLMRAGMPRPETPDIWPDLHGDEEPGDLPALAGDSKNRRPSIESV</sequence>
<feature type="compositionally biased region" description="Basic and acidic residues" evidence="1">
    <location>
        <begin position="288"/>
        <end position="298"/>
    </location>
</feature>
<accession>A0A812IAU3</accession>
<dbReference type="OrthoDB" id="407512at2759"/>
<feature type="transmembrane region" description="Helical" evidence="2">
    <location>
        <begin position="176"/>
        <end position="195"/>
    </location>
</feature>
<evidence type="ECO:0000313" key="4">
    <source>
        <dbReference type="Proteomes" id="UP000604046"/>
    </source>
</evidence>
<keyword evidence="2" id="KW-1133">Transmembrane helix</keyword>